<gene>
    <name evidence="2" type="ORF">CJD36_010975</name>
</gene>
<dbReference type="NCBIfam" id="TIGR03696">
    <property type="entry name" value="Rhs_assc_core"/>
    <property type="match status" value="1"/>
</dbReference>
<dbReference type="RefSeq" id="WP_105039219.1">
    <property type="nucleotide sequence ID" value="NZ_PPSL01000003.1"/>
</dbReference>
<feature type="region of interest" description="Disordered" evidence="1">
    <location>
        <begin position="1"/>
        <end position="27"/>
    </location>
</feature>
<dbReference type="Proteomes" id="UP000239872">
    <property type="component" value="Unassembled WGS sequence"/>
</dbReference>
<evidence type="ECO:0008006" key="4">
    <source>
        <dbReference type="Google" id="ProtNLM"/>
    </source>
</evidence>
<dbReference type="AlphaFoldDB" id="A0A2S7SV43"/>
<evidence type="ECO:0000256" key="1">
    <source>
        <dbReference type="SAM" id="MobiDB-lite"/>
    </source>
</evidence>
<name>A0A2S7SV43_9BACT</name>
<keyword evidence="3" id="KW-1185">Reference proteome</keyword>
<dbReference type="EMBL" id="PPSL01000003">
    <property type="protein sequence ID" value="PQJ10491.1"/>
    <property type="molecule type" value="Genomic_DNA"/>
</dbReference>
<sequence length="399" mass="43582">MISTGTGVSWPMGDGGGDPVGGPGNPADGDVLVTATVRDGVFNVSVVDDSTGKNLGNVVISSGDNNGIIKIHYSGGGHGTSLHVTLDNAGNDNNISISAIRVPHYTYVPQSVVSRVCNGESYRYGFNGKYKDNEWAGKGNHLDFGARNYDSRIARFTSIDPLFKDAYNRSAYIFAADMPTVAVDRNGEKAYAVYDKTTRSLFVADMDQWKKDLPIKIVNAKEYKIGGIKDDNGVQTHNQILVVHDVFSGGLGAGNNKAERHPVTDPRELPIPNGMYDITSNAGKKDLWFDLDPVDKSRYNNQLDDGKTVDPDGNPRGNFRLHRGVHSHGCITVNASGTSDRIEEMQVVDQIISNTSKEKVPDNYKIEKFVPFLSKWKFGELKVIGKDNIPDAQSEIKKK</sequence>
<comment type="caution">
    <text evidence="2">The sequence shown here is derived from an EMBL/GenBank/DDBJ whole genome shotgun (WGS) entry which is preliminary data.</text>
</comment>
<accession>A0A2S7SV43</accession>
<dbReference type="Gene3D" id="2.180.10.10">
    <property type="entry name" value="RHS repeat-associated core"/>
    <property type="match status" value="1"/>
</dbReference>
<reference evidence="2 3" key="1">
    <citation type="submission" date="2018-01" db="EMBL/GenBank/DDBJ databases">
        <title>A novel member of the phylum Bacteroidetes isolated from glacier ice.</title>
        <authorList>
            <person name="Liu Q."/>
            <person name="Xin Y.-H."/>
        </authorList>
    </citation>
    <scope>NUCLEOTIDE SEQUENCE [LARGE SCALE GENOMIC DNA]</scope>
    <source>
        <strain evidence="2 3">RB1R16</strain>
    </source>
</reference>
<evidence type="ECO:0000313" key="3">
    <source>
        <dbReference type="Proteomes" id="UP000239872"/>
    </source>
</evidence>
<protein>
    <recommendedName>
        <fullName evidence="4">DUF2778 domain-containing protein</fullName>
    </recommendedName>
</protein>
<dbReference type="OrthoDB" id="2972467at2"/>
<organism evidence="2 3">
    <name type="scientific">Flavipsychrobacter stenotrophus</name>
    <dbReference type="NCBI Taxonomy" id="2077091"/>
    <lineage>
        <taxon>Bacteria</taxon>
        <taxon>Pseudomonadati</taxon>
        <taxon>Bacteroidota</taxon>
        <taxon>Chitinophagia</taxon>
        <taxon>Chitinophagales</taxon>
        <taxon>Chitinophagaceae</taxon>
        <taxon>Flavipsychrobacter</taxon>
    </lineage>
</organism>
<proteinExistence type="predicted"/>
<evidence type="ECO:0000313" key="2">
    <source>
        <dbReference type="EMBL" id="PQJ10491.1"/>
    </source>
</evidence>
<dbReference type="InterPro" id="IPR022385">
    <property type="entry name" value="Rhs_assc_core"/>
</dbReference>
<feature type="compositionally biased region" description="Gly residues" evidence="1">
    <location>
        <begin position="13"/>
        <end position="24"/>
    </location>
</feature>